<feature type="transmembrane region" description="Helical" evidence="6">
    <location>
        <begin position="409"/>
        <end position="430"/>
    </location>
</feature>
<evidence type="ECO:0000256" key="2">
    <source>
        <dbReference type="ARBA" id="ARBA00022692"/>
    </source>
</evidence>
<feature type="transmembrane region" description="Helical" evidence="6">
    <location>
        <begin position="69"/>
        <end position="92"/>
    </location>
</feature>
<feature type="transmembrane region" description="Helical" evidence="6">
    <location>
        <begin position="123"/>
        <end position="145"/>
    </location>
</feature>
<feature type="transmembrane region" description="Helical" evidence="6">
    <location>
        <begin position="157"/>
        <end position="182"/>
    </location>
</feature>
<dbReference type="GO" id="GO:0005886">
    <property type="term" value="C:plasma membrane"/>
    <property type="evidence" value="ECO:0007669"/>
    <property type="project" value="UniProtKB-SubCell"/>
</dbReference>
<evidence type="ECO:0000256" key="5">
    <source>
        <dbReference type="SAM" id="MobiDB-lite"/>
    </source>
</evidence>
<reference evidence="8" key="1">
    <citation type="journal article" date="2014" name="Int. J. Syst. Evol. Microbiol.">
        <title>Complete genome sequence of Corynebacterium casei LMG S-19264T (=DSM 44701T), isolated from a smear-ripened cheese.</title>
        <authorList>
            <consortium name="US DOE Joint Genome Institute (JGI-PGF)"/>
            <person name="Walter F."/>
            <person name="Albersmeier A."/>
            <person name="Kalinowski J."/>
            <person name="Ruckert C."/>
        </authorList>
    </citation>
    <scope>NUCLEOTIDE SEQUENCE</scope>
    <source>
        <strain evidence="8">CGMCC 1.12827</strain>
    </source>
</reference>
<dbReference type="PANTHER" id="PTHR23523">
    <property type="match status" value="1"/>
</dbReference>
<dbReference type="Gene3D" id="1.20.1250.20">
    <property type="entry name" value="MFS general substrate transporter like domains"/>
    <property type="match status" value="1"/>
</dbReference>
<evidence type="ECO:0000256" key="4">
    <source>
        <dbReference type="ARBA" id="ARBA00023136"/>
    </source>
</evidence>
<dbReference type="SUPFAM" id="SSF103473">
    <property type="entry name" value="MFS general substrate transporter"/>
    <property type="match status" value="1"/>
</dbReference>
<sequence length="443" mass="46166">MMAMTTQGTADIADTSPASGRAGRHLGRAATVFLATGLLLIALNLRIGVASVSPVIRYIQDALGLTSTTAGLLSTLPVLCFGIFAFLTPWLVRRIGIDRLLAVVLVVLAVAIATRLIDGSPALFIGTVFVGAAIAVGNVVLPAAIKQHFVARTGLMMSLYSMTLYIGAALASGLTVPLMHAFDGDWQAALAIWSIPAAVALLVWLPRLWTTRRASRRSGTETAVSQADSAETASVADVVPERDEPSFSRLIRDRTALAVTGFMGLQSLSYYAGLAWVPTILTDHGMSSSTAGLMLSYSSFPALASALLVPILANRVSVRWIPAAMAVGLTALALVGLVVAPVSGAIAWMTLLGLGQGAALSLALSYIVWRAPDARHTAHLSTMAQGVGYLVAALGPFLVGALHSVTGGWQIPLAVLIVLLIPELVAGVIASRNRHVLTPVTTE</sequence>
<evidence type="ECO:0000256" key="6">
    <source>
        <dbReference type="SAM" id="Phobius"/>
    </source>
</evidence>
<dbReference type="EMBL" id="BMGC01000001">
    <property type="protein sequence ID" value="GGB17005.1"/>
    <property type="molecule type" value="Genomic_DNA"/>
</dbReference>
<feature type="transmembrane region" description="Helical" evidence="6">
    <location>
        <begin position="320"/>
        <end position="340"/>
    </location>
</feature>
<keyword evidence="9" id="KW-1185">Reference proteome</keyword>
<dbReference type="InterPro" id="IPR052524">
    <property type="entry name" value="MFS_Cyanate_Porter"/>
</dbReference>
<feature type="transmembrane region" description="Helical" evidence="6">
    <location>
        <begin position="346"/>
        <end position="368"/>
    </location>
</feature>
<proteinExistence type="predicted"/>
<dbReference type="InterPro" id="IPR036259">
    <property type="entry name" value="MFS_trans_sf"/>
</dbReference>
<evidence type="ECO:0000256" key="1">
    <source>
        <dbReference type="ARBA" id="ARBA00004651"/>
    </source>
</evidence>
<dbReference type="InterPro" id="IPR011701">
    <property type="entry name" value="MFS"/>
</dbReference>
<keyword evidence="2 6" id="KW-0812">Transmembrane</keyword>
<feature type="transmembrane region" description="Helical" evidence="6">
    <location>
        <begin position="256"/>
        <end position="274"/>
    </location>
</feature>
<organism evidence="8 9">
    <name type="scientific">Gordonia jinhuaensis</name>
    <dbReference type="NCBI Taxonomy" id="1517702"/>
    <lineage>
        <taxon>Bacteria</taxon>
        <taxon>Bacillati</taxon>
        <taxon>Actinomycetota</taxon>
        <taxon>Actinomycetes</taxon>
        <taxon>Mycobacteriales</taxon>
        <taxon>Gordoniaceae</taxon>
        <taxon>Gordonia</taxon>
    </lineage>
</organism>
<keyword evidence="3 6" id="KW-1133">Transmembrane helix</keyword>
<feature type="transmembrane region" description="Helical" evidence="6">
    <location>
        <begin position="188"/>
        <end position="209"/>
    </location>
</feature>
<comment type="subcellular location">
    <subcellularLocation>
        <location evidence="1">Cell membrane</location>
        <topology evidence="1">Multi-pass membrane protein</topology>
    </subcellularLocation>
</comment>
<dbReference type="CDD" id="cd17339">
    <property type="entry name" value="MFS_NIMT_CynX_like"/>
    <property type="match status" value="1"/>
</dbReference>
<evidence type="ECO:0000259" key="7">
    <source>
        <dbReference type="PROSITE" id="PS50850"/>
    </source>
</evidence>
<comment type="caution">
    <text evidence="8">The sequence shown here is derived from an EMBL/GenBank/DDBJ whole genome shotgun (WGS) entry which is preliminary data.</text>
</comment>
<dbReference type="PANTHER" id="PTHR23523:SF2">
    <property type="entry name" value="2-NITROIMIDAZOLE TRANSPORTER"/>
    <property type="match status" value="1"/>
</dbReference>
<evidence type="ECO:0000313" key="9">
    <source>
        <dbReference type="Proteomes" id="UP000621454"/>
    </source>
</evidence>
<dbReference type="GO" id="GO:0022857">
    <property type="term" value="F:transmembrane transporter activity"/>
    <property type="evidence" value="ECO:0007669"/>
    <property type="project" value="InterPro"/>
</dbReference>
<dbReference type="Proteomes" id="UP000621454">
    <property type="component" value="Unassembled WGS sequence"/>
</dbReference>
<feature type="region of interest" description="Disordered" evidence="5">
    <location>
        <begin position="1"/>
        <end position="21"/>
    </location>
</feature>
<keyword evidence="4 6" id="KW-0472">Membrane</keyword>
<feature type="domain" description="Major facilitator superfamily (MFS) profile" evidence="7">
    <location>
        <begin position="30"/>
        <end position="434"/>
    </location>
</feature>
<evidence type="ECO:0000256" key="3">
    <source>
        <dbReference type="ARBA" id="ARBA00022989"/>
    </source>
</evidence>
<feature type="transmembrane region" description="Helical" evidence="6">
    <location>
        <begin position="99"/>
        <end position="117"/>
    </location>
</feature>
<gene>
    <name evidence="8" type="ORF">GCM10011489_01380</name>
</gene>
<feature type="transmembrane region" description="Helical" evidence="6">
    <location>
        <begin position="29"/>
        <end position="49"/>
    </location>
</feature>
<dbReference type="PROSITE" id="PS50850">
    <property type="entry name" value="MFS"/>
    <property type="match status" value="1"/>
</dbReference>
<feature type="transmembrane region" description="Helical" evidence="6">
    <location>
        <begin position="380"/>
        <end position="403"/>
    </location>
</feature>
<evidence type="ECO:0000313" key="8">
    <source>
        <dbReference type="EMBL" id="GGB17005.1"/>
    </source>
</evidence>
<dbReference type="Pfam" id="PF07690">
    <property type="entry name" value="MFS_1"/>
    <property type="match status" value="1"/>
</dbReference>
<accession>A0A916WMR2</accession>
<name>A0A916WMR2_9ACTN</name>
<dbReference type="AlphaFoldDB" id="A0A916WMR2"/>
<dbReference type="InterPro" id="IPR020846">
    <property type="entry name" value="MFS_dom"/>
</dbReference>
<reference evidence="8" key="2">
    <citation type="submission" date="2020-09" db="EMBL/GenBank/DDBJ databases">
        <authorList>
            <person name="Sun Q."/>
            <person name="Zhou Y."/>
        </authorList>
    </citation>
    <scope>NUCLEOTIDE SEQUENCE</scope>
    <source>
        <strain evidence="8">CGMCC 1.12827</strain>
    </source>
</reference>
<feature type="transmembrane region" description="Helical" evidence="6">
    <location>
        <begin position="294"/>
        <end position="313"/>
    </location>
</feature>
<protein>
    <submittedName>
        <fullName evidence="8">MFS transporter</fullName>
    </submittedName>
</protein>